<reference evidence="2 3" key="1">
    <citation type="journal article" date="2018" name="Mol. Biol. Evol.">
        <title>Broad Genomic Sampling Reveals a Smut Pathogenic Ancestry of the Fungal Clade Ustilaginomycotina.</title>
        <authorList>
            <person name="Kijpornyongpan T."/>
            <person name="Mondo S.J."/>
            <person name="Barry K."/>
            <person name="Sandor L."/>
            <person name="Lee J."/>
            <person name="Lipzen A."/>
            <person name="Pangilinan J."/>
            <person name="LaButti K."/>
            <person name="Hainaut M."/>
            <person name="Henrissat B."/>
            <person name="Grigoriev I.V."/>
            <person name="Spatafora J.W."/>
            <person name="Aime M.C."/>
        </authorList>
    </citation>
    <scope>NUCLEOTIDE SEQUENCE [LARGE SCALE GENOMIC DNA]</scope>
    <source>
        <strain evidence="2 3">MCA 4718</strain>
    </source>
</reference>
<feature type="transmembrane region" description="Helical" evidence="1">
    <location>
        <begin position="115"/>
        <end position="134"/>
    </location>
</feature>
<evidence type="ECO:0000313" key="2">
    <source>
        <dbReference type="EMBL" id="PWN18014.1"/>
    </source>
</evidence>
<gene>
    <name evidence="2" type="ORF">BCV69DRAFT_91240</name>
</gene>
<dbReference type="AlphaFoldDB" id="A0A316TZB4"/>
<dbReference type="RefSeq" id="XP_025345174.1">
    <property type="nucleotide sequence ID" value="XM_025495630.1"/>
</dbReference>
<dbReference type="GeneID" id="37017364"/>
<proteinExistence type="predicted"/>
<organism evidence="2 3">
    <name type="scientific">Pseudomicrostroma glucosiphilum</name>
    <dbReference type="NCBI Taxonomy" id="1684307"/>
    <lineage>
        <taxon>Eukaryota</taxon>
        <taxon>Fungi</taxon>
        <taxon>Dikarya</taxon>
        <taxon>Basidiomycota</taxon>
        <taxon>Ustilaginomycotina</taxon>
        <taxon>Exobasidiomycetes</taxon>
        <taxon>Microstromatales</taxon>
        <taxon>Microstromatales incertae sedis</taxon>
        <taxon>Pseudomicrostroma</taxon>
    </lineage>
</organism>
<protein>
    <submittedName>
        <fullName evidence="2">Uncharacterized protein</fullName>
    </submittedName>
</protein>
<evidence type="ECO:0000256" key="1">
    <source>
        <dbReference type="SAM" id="Phobius"/>
    </source>
</evidence>
<evidence type="ECO:0000313" key="3">
    <source>
        <dbReference type="Proteomes" id="UP000245942"/>
    </source>
</evidence>
<sequence>MRRETKSKKRTMCPGPKGWKTCTRAATWGEGEQDRAVLIYRALLSTCDYLQLWVSGGTGVALRHSRIVSACELCGKRGGCVRVRARLGAEMPLGHHDHLTRARHSVKAWLRQHCAAPRSITLLCCIFVLFVSWWQCDLRAKT</sequence>
<keyword evidence="3" id="KW-1185">Reference proteome</keyword>
<keyword evidence="1" id="KW-0472">Membrane</keyword>
<dbReference type="Proteomes" id="UP000245942">
    <property type="component" value="Unassembled WGS sequence"/>
</dbReference>
<dbReference type="EMBL" id="KZ819339">
    <property type="protein sequence ID" value="PWN18014.1"/>
    <property type="molecule type" value="Genomic_DNA"/>
</dbReference>
<keyword evidence="1" id="KW-0812">Transmembrane</keyword>
<name>A0A316TZB4_9BASI</name>
<accession>A0A316TZB4</accession>
<keyword evidence="1" id="KW-1133">Transmembrane helix</keyword>